<comment type="similarity">
    <text evidence="3 12">Belongs to the glycosyltransferase 10 family.</text>
</comment>
<evidence type="ECO:0000256" key="12">
    <source>
        <dbReference type="RuleBase" id="RU003832"/>
    </source>
</evidence>
<keyword evidence="8" id="KW-1133">Transmembrane helix</keyword>
<keyword evidence="11" id="KW-0325">Glycoprotein</keyword>
<proteinExistence type="inferred from homology"/>
<accession>A0A8J2QU61</accession>
<evidence type="ECO:0000256" key="10">
    <source>
        <dbReference type="ARBA" id="ARBA00023136"/>
    </source>
</evidence>
<evidence type="ECO:0000259" key="13">
    <source>
        <dbReference type="Pfam" id="PF00852"/>
    </source>
</evidence>
<evidence type="ECO:0000256" key="6">
    <source>
        <dbReference type="ARBA" id="ARBA00022692"/>
    </source>
</evidence>
<dbReference type="PANTHER" id="PTHR48438:SF1">
    <property type="entry name" value="ALPHA-(1,3)-FUCOSYLTRANSFERASE C-RELATED"/>
    <property type="match status" value="1"/>
</dbReference>
<keyword evidence="4 12" id="KW-0328">Glycosyltransferase</keyword>
<comment type="pathway">
    <text evidence="2">Protein modification; protein glycosylation.</text>
</comment>
<keyword evidence="10" id="KW-0472">Membrane</keyword>
<dbReference type="EMBL" id="CAKASE010000067">
    <property type="protein sequence ID" value="CAG9571939.1"/>
    <property type="molecule type" value="Genomic_DNA"/>
</dbReference>
<name>A0A8J2QU61_9NEOP</name>
<keyword evidence="16" id="KW-1185">Reference proteome</keyword>
<evidence type="ECO:0000256" key="8">
    <source>
        <dbReference type="ARBA" id="ARBA00022989"/>
    </source>
</evidence>
<sequence length="277" mass="32844">MNKLQKHQESNGLPSPYQYKFAKYQGIMKYILIWTMFNDTENKIGEGQKPFIDRDCRYVNCYLTTKKDFLNDDITNFNAIVFDINKIKMWKKTFFPKQRSDEQKYIFYSDVSSDEVPICNINMDNYFNWTWTYKINSDIVSPFIEVKDLKGNVVAPRSVVNWNSNMTILNEEEKKHLKQKKKAMAWVVTKCHTRNNRLLLARRLRRGFEQNGLIFDIYGCGHKNCPKGGCMEAIEREYYFYFVPEDSFDEDYVTDEVLTAYHHHAVPVVLGGANYRR</sequence>
<keyword evidence="5 12" id="KW-0808">Transferase</keyword>
<gene>
    <name evidence="15" type="ORF">DCHRY22_LOCUS10005</name>
</gene>
<dbReference type="PANTHER" id="PTHR48438">
    <property type="entry name" value="ALPHA-(1,3)-FUCOSYLTRANSFERASE C-RELATED"/>
    <property type="match status" value="1"/>
</dbReference>
<dbReference type="InterPro" id="IPR038577">
    <property type="entry name" value="GT10-like_C_sf"/>
</dbReference>
<evidence type="ECO:0000256" key="9">
    <source>
        <dbReference type="ARBA" id="ARBA00023034"/>
    </source>
</evidence>
<keyword evidence="9 12" id="KW-0333">Golgi apparatus</keyword>
<dbReference type="EC" id="2.4.1.-" evidence="12"/>
<dbReference type="SUPFAM" id="SSF53756">
    <property type="entry name" value="UDP-Glycosyltransferase/glycogen phosphorylase"/>
    <property type="match status" value="1"/>
</dbReference>
<reference evidence="15" key="1">
    <citation type="submission" date="2021-09" db="EMBL/GenBank/DDBJ databases">
        <authorList>
            <person name="Martin H S."/>
        </authorList>
    </citation>
    <scope>NUCLEOTIDE SEQUENCE</scope>
</reference>
<dbReference type="Pfam" id="PF00852">
    <property type="entry name" value="Glyco_transf_10"/>
    <property type="match status" value="1"/>
</dbReference>
<dbReference type="InterPro" id="IPR001503">
    <property type="entry name" value="Glyco_trans_10"/>
</dbReference>
<evidence type="ECO:0000256" key="4">
    <source>
        <dbReference type="ARBA" id="ARBA00022676"/>
    </source>
</evidence>
<dbReference type="Proteomes" id="UP000789524">
    <property type="component" value="Unassembled WGS sequence"/>
</dbReference>
<protein>
    <recommendedName>
        <fullName evidence="12">Fucosyltransferase</fullName>
        <ecNumber evidence="12">2.4.1.-</ecNumber>
    </recommendedName>
</protein>
<keyword evidence="7" id="KW-0735">Signal-anchor</keyword>
<comment type="caution">
    <text evidence="15">The sequence shown here is derived from an EMBL/GenBank/DDBJ whole genome shotgun (WGS) entry which is preliminary data.</text>
</comment>
<dbReference type="GO" id="GO:0032580">
    <property type="term" value="C:Golgi cisterna membrane"/>
    <property type="evidence" value="ECO:0007669"/>
    <property type="project" value="UniProtKB-SubCell"/>
</dbReference>
<evidence type="ECO:0000256" key="2">
    <source>
        <dbReference type="ARBA" id="ARBA00004922"/>
    </source>
</evidence>
<comment type="subcellular location">
    <subcellularLocation>
        <location evidence="1 12">Golgi apparatus</location>
        <location evidence="1 12">Golgi stack membrane</location>
        <topology evidence="1 12">Single-pass type II membrane protein</topology>
    </subcellularLocation>
</comment>
<evidence type="ECO:0000313" key="15">
    <source>
        <dbReference type="EMBL" id="CAG9571939.1"/>
    </source>
</evidence>
<dbReference type="OrthoDB" id="427096at2759"/>
<dbReference type="GO" id="GO:0008417">
    <property type="term" value="F:fucosyltransferase activity"/>
    <property type="evidence" value="ECO:0007669"/>
    <property type="project" value="InterPro"/>
</dbReference>
<keyword evidence="6 12" id="KW-0812">Transmembrane</keyword>
<feature type="domain" description="Fucosyltransferase C-terminal" evidence="13">
    <location>
        <begin position="178"/>
        <end position="276"/>
    </location>
</feature>
<evidence type="ECO:0000256" key="7">
    <source>
        <dbReference type="ARBA" id="ARBA00022968"/>
    </source>
</evidence>
<dbReference type="InterPro" id="IPR031481">
    <property type="entry name" value="Glyco_tran_10_N"/>
</dbReference>
<dbReference type="UniPathway" id="UPA00378"/>
<evidence type="ECO:0000256" key="3">
    <source>
        <dbReference type="ARBA" id="ARBA00008919"/>
    </source>
</evidence>
<evidence type="ECO:0000256" key="11">
    <source>
        <dbReference type="ARBA" id="ARBA00023180"/>
    </source>
</evidence>
<dbReference type="Gene3D" id="3.40.50.11660">
    <property type="entry name" value="Glycosyl transferase family 10, C-terminal domain"/>
    <property type="match status" value="1"/>
</dbReference>
<organism evidence="15 16">
    <name type="scientific">Danaus chrysippus</name>
    <name type="common">African queen</name>
    <dbReference type="NCBI Taxonomy" id="151541"/>
    <lineage>
        <taxon>Eukaryota</taxon>
        <taxon>Metazoa</taxon>
        <taxon>Ecdysozoa</taxon>
        <taxon>Arthropoda</taxon>
        <taxon>Hexapoda</taxon>
        <taxon>Insecta</taxon>
        <taxon>Pterygota</taxon>
        <taxon>Neoptera</taxon>
        <taxon>Endopterygota</taxon>
        <taxon>Lepidoptera</taxon>
        <taxon>Glossata</taxon>
        <taxon>Ditrysia</taxon>
        <taxon>Papilionoidea</taxon>
        <taxon>Nymphalidae</taxon>
        <taxon>Danainae</taxon>
        <taxon>Danaini</taxon>
        <taxon>Danaina</taxon>
        <taxon>Danaus</taxon>
        <taxon>Anosia</taxon>
    </lineage>
</organism>
<evidence type="ECO:0000256" key="5">
    <source>
        <dbReference type="ARBA" id="ARBA00022679"/>
    </source>
</evidence>
<feature type="domain" description="Fucosyltransferase N-terminal" evidence="14">
    <location>
        <begin position="29"/>
        <end position="143"/>
    </location>
</feature>
<evidence type="ECO:0000313" key="16">
    <source>
        <dbReference type="Proteomes" id="UP000789524"/>
    </source>
</evidence>
<dbReference type="AlphaFoldDB" id="A0A8J2QU61"/>
<dbReference type="InterPro" id="IPR055270">
    <property type="entry name" value="Glyco_tran_10_C"/>
</dbReference>
<dbReference type="Pfam" id="PF17039">
    <property type="entry name" value="Glyco_tran_10_N"/>
    <property type="match status" value="1"/>
</dbReference>
<evidence type="ECO:0000259" key="14">
    <source>
        <dbReference type="Pfam" id="PF17039"/>
    </source>
</evidence>
<evidence type="ECO:0000256" key="1">
    <source>
        <dbReference type="ARBA" id="ARBA00004447"/>
    </source>
</evidence>